<proteinExistence type="predicted"/>
<dbReference type="Proteomes" id="UP000192727">
    <property type="component" value="Chromosome"/>
</dbReference>
<evidence type="ECO:0000313" key="1">
    <source>
        <dbReference type="EMBL" id="ARF67621.1"/>
    </source>
</evidence>
<dbReference type="AlphaFoldDB" id="A0A1V0UR57"/>
<organism evidence="1 2">
    <name type="scientific">Paenibacillus larvae subsp. pulvifaciens</name>
    <dbReference type="NCBI Taxonomy" id="1477"/>
    <lineage>
        <taxon>Bacteria</taxon>
        <taxon>Bacillati</taxon>
        <taxon>Bacillota</taxon>
        <taxon>Bacilli</taxon>
        <taxon>Bacillales</taxon>
        <taxon>Paenibacillaceae</taxon>
        <taxon>Paenibacillus</taxon>
    </lineage>
</organism>
<evidence type="ECO:0000313" key="2">
    <source>
        <dbReference type="Proteomes" id="UP000192727"/>
    </source>
</evidence>
<protein>
    <submittedName>
        <fullName evidence="1">Uncharacterized protein</fullName>
    </submittedName>
</protein>
<reference evidence="1 2" key="1">
    <citation type="submission" date="2017-03" db="EMBL/GenBank/DDBJ databases">
        <title>Paenibacillus larvae genome sequencing.</title>
        <authorList>
            <person name="Dingman D.W."/>
        </authorList>
    </citation>
    <scope>NUCLEOTIDE SEQUENCE [LARGE SCALE GENOMIC DNA]</scope>
    <source>
        <strain evidence="1 2">SAG 10367</strain>
    </source>
</reference>
<sequence>MKLSALIVLACYKSNLLGKGVVHVRETKFRFLRWSFRSYEENGEIWIVAEDAADILGYLNAGSMVSRLEPWCSYFPDMCWTRIINLEGQKVELISEWAFYQTICDIGGPPHPEDCMLPSMTSIVAIPQC</sequence>
<gene>
    <name evidence="1" type="ORF">B7C51_06925</name>
</gene>
<name>A0A1V0UR57_9BACL</name>
<accession>A0A1V0UR57</accession>
<dbReference type="EMBL" id="CP020557">
    <property type="protein sequence ID" value="ARF67621.1"/>
    <property type="molecule type" value="Genomic_DNA"/>
</dbReference>